<dbReference type="InterPro" id="IPR006026">
    <property type="entry name" value="Peptidase_Metallo"/>
</dbReference>
<dbReference type="GO" id="GO:0030574">
    <property type="term" value="P:collagen catabolic process"/>
    <property type="evidence" value="ECO:0007669"/>
    <property type="project" value="TreeGrafter"/>
</dbReference>
<dbReference type="EMBL" id="JAGKHQ010000005">
    <property type="protein sequence ID" value="KAG7517141.1"/>
    <property type="molecule type" value="Genomic_DNA"/>
</dbReference>
<evidence type="ECO:0000259" key="22">
    <source>
        <dbReference type="SMART" id="SM00235"/>
    </source>
</evidence>
<organism evidence="23 24">
    <name type="scientific">Solea senegalensis</name>
    <name type="common">Senegalese sole</name>
    <dbReference type="NCBI Taxonomy" id="28829"/>
    <lineage>
        <taxon>Eukaryota</taxon>
        <taxon>Metazoa</taxon>
        <taxon>Chordata</taxon>
        <taxon>Craniata</taxon>
        <taxon>Vertebrata</taxon>
        <taxon>Euteleostomi</taxon>
        <taxon>Actinopterygii</taxon>
        <taxon>Neopterygii</taxon>
        <taxon>Teleostei</taxon>
        <taxon>Neoteleostei</taxon>
        <taxon>Acanthomorphata</taxon>
        <taxon>Carangaria</taxon>
        <taxon>Pleuronectiformes</taxon>
        <taxon>Pleuronectoidei</taxon>
        <taxon>Soleidae</taxon>
        <taxon>Solea</taxon>
    </lineage>
</organism>
<evidence type="ECO:0000256" key="17">
    <source>
        <dbReference type="ARBA" id="ARBA00036005"/>
    </source>
</evidence>
<accession>A0AAV6SL81</accession>
<dbReference type="GO" id="GO:0030198">
    <property type="term" value="P:extracellular matrix organization"/>
    <property type="evidence" value="ECO:0007669"/>
    <property type="project" value="TreeGrafter"/>
</dbReference>
<feature type="region of interest" description="Disordered" evidence="20">
    <location>
        <begin position="259"/>
        <end position="283"/>
    </location>
</feature>
<feature type="repeat" description="Hemopexin" evidence="19">
    <location>
        <begin position="379"/>
        <end position="427"/>
    </location>
</feature>
<keyword evidence="7" id="KW-0645">Protease</keyword>
<evidence type="ECO:0000256" key="21">
    <source>
        <dbReference type="SAM" id="SignalP"/>
    </source>
</evidence>
<evidence type="ECO:0000256" key="4">
    <source>
        <dbReference type="ARBA" id="ARBA00010370"/>
    </source>
</evidence>
<dbReference type="PROSITE" id="PS51642">
    <property type="entry name" value="HEMOPEXIN_2"/>
    <property type="match status" value="3"/>
</dbReference>
<evidence type="ECO:0000256" key="12">
    <source>
        <dbReference type="ARBA" id="ARBA00022833"/>
    </source>
</evidence>
<dbReference type="InterPro" id="IPR021190">
    <property type="entry name" value="Pept_M10A"/>
</dbReference>
<dbReference type="Proteomes" id="UP000693946">
    <property type="component" value="Linkage Group LG13"/>
</dbReference>
<dbReference type="GO" id="GO:0031012">
    <property type="term" value="C:extracellular matrix"/>
    <property type="evidence" value="ECO:0007669"/>
    <property type="project" value="InterPro"/>
</dbReference>
<dbReference type="AlphaFoldDB" id="A0AAV6SL81"/>
<comment type="caution">
    <text evidence="23">The sequence shown here is derived from an EMBL/GenBank/DDBJ whole genome shotgun (WGS) entry which is preliminary data.</text>
</comment>
<evidence type="ECO:0000256" key="20">
    <source>
        <dbReference type="SAM" id="MobiDB-lite"/>
    </source>
</evidence>
<evidence type="ECO:0000256" key="14">
    <source>
        <dbReference type="ARBA" id="ARBA00023049"/>
    </source>
</evidence>
<dbReference type="GO" id="GO:0008270">
    <property type="term" value="F:zinc ion binding"/>
    <property type="evidence" value="ECO:0007669"/>
    <property type="project" value="InterPro"/>
</dbReference>
<dbReference type="FunFam" id="3.40.390.10:FF:000007">
    <property type="entry name" value="Collagenase 3"/>
    <property type="match status" value="1"/>
</dbReference>
<dbReference type="PIRSF" id="PIRSF001191">
    <property type="entry name" value="Peptidase_M10A_matrix"/>
    <property type="match status" value="1"/>
</dbReference>
<keyword evidence="12" id="KW-0862">Zinc</keyword>
<feature type="signal peptide" evidence="21">
    <location>
        <begin position="1"/>
        <end position="18"/>
    </location>
</feature>
<dbReference type="EC" id="3.4.24.7" evidence="18"/>
<dbReference type="SMART" id="SM00235">
    <property type="entry name" value="ZnMc"/>
    <property type="match status" value="1"/>
</dbReference>
<dbReference type="FunFam" id="2.110.10.10:FF:000002">
    <property type="entry name" value="Matrix metallopeptidase 3"/>
    <property type="match status" value="1"/>
</dbReference>
<feature type="domain" description="Peptidase metallopeptidase" evidence="22">
    <location>
        <begin position="104"/>
        <end position="264"/>
    </location>
</feature>
<keyword evidence="13" id="KW-0106">Calcium</keyword>
<keyword evidence="5" id="KW-0964">Secreted</keyword>
<evidence type="ECO:0000256" key="3">
    <source>
        <dbReference type="ARBA" id="ARBA00004498"/>
    </source>
</evidence>
<comment type="cofactor">
    <cofactor evidence="2">
        <name>Zn(2+)</name>
        <dbReference type="ChEBI" id="CHEBI:29105"/>
    </cofactor>
</comment>
<keyword evidence="10" id="KW-0677">Repeat</keyword>
<dbReference type="SMART" id="SM00120">
    <property type="entry name" value="HX"/>
    <property type="match status" value="4"/>
</dbReference>
<evidence type="ECO:0000256" key="7">
    <source>
        <dbReference type="ARBA" id="ARBA00022670"/>
    </source>
</evidence>
<dbReference type="CDD" id="cd04278">
    <property type="entry name" value="ZnMc_MMP"/>
    <property type="match status" value="1"/>
</dbReference>
<sequence length="473" mass="53724">MRSSSLCVLLSLAVAAHCDPQSETTVQDENFAESYLKNFFNLTEESGSASRRGISPVSKKLSEMQRFYGLQITGTLDTDTIAMMKKPRCGVPDGNIARFSTFGGNLKWEKNSLTFRIENYTPDMSRSEVDDSIEKALQVWARVTPLRFTRIYSGTADIMISFGSQSHGDYYPFDGRDGTLAHAFAPSNGIGGDAHFDEDENFTFRSNGGYVLFMVAAHEFGHSLGLSHSDDPGALMYPVYTYRNPETFVLPRDDVNGIQSLYGPNTEKDPSVAEPPPPTTPDACDSTMVLDAVTTLRGEMFFFKDSFFWRSYPQSSMPQQSLITSFWPSAPVNIDAAFESRQSDRIFFFKGRKVYAFSGYRPERGYPKKLTRFGFPRNVRKIDAALYDVHSGKTLFFVDNNYYSYDNARRSMDQGFPKRIDQTFSGLNKVTAAFQYRGFTYLYSGPYMFEYDLKSGRLYRVLRNSYFLRCTKY</sequence>
<keyword evidence="9 21" id="KW-0732">Signal</keyword>
<comment type="similarity">
    <text evidence="4">Belongs to the peptidase M10A family.</text>
</comment>
<dbReference type="CDD" id="cd00094">
    <property type="entry name" value="HX"/>
    <property type="match status" value="1"/>
</dbReference>
<dbReference type="InterPro" id="IPR018487">
    <property type="entry name" value="Hemopexin-like_repeat"/>
</dbReference>
<keyword evidence="16" id="KW-1015">Disulfide bond</keyword>
<dbReference type="PROSITE" id="PS00024">
    <property type="entry name" value="HEMOPEXIN"/>
    <property type="match status" value="1"/>
</dbReference>
<keyword evidence="24" id="KW-1185">Reference proteome</keyword>
<evidence type="ECO:0000256" key="15">
    <source>
        <dbReference type="ARBA" id="ARBA00023145"/>
    </source>
</evidence>
<name>A0AAV6SL81_SOLSE</name>
<dbReference type="PANTHER" id="PTHR10201">
    <property type="entry name" value="MATRIX METALLOPROTEINASE"/>
    <property type="match status" value="1"/>
</dbReference>
<evidence type="ECO:0000256" key="11">
    <source>
        <dbReference type="ARBA" id="ARBA00022801"/>
    </source>
</evidence>
<evidence type="ECO:0000256" key="1">
    <source>
        <dbReference type="ARBA" id="ARBA00001913"/>
    </source>
</evidence>
<comment type="cofactor">
    <cofactor evidence="1">
        <name>Ca(2+)</name>
        <dbReference type="ChEBI" id="CHEBI:29108"/>
    </cofactor>
</comment>
<evidence type="ECO:0000313" key="23">
    <source>
        <dbReference type="EMBL" id="KAG7517141.1"/>
    </source>
</evidence>
<evidence type="ECO:0000256" key="10">
    <source>
        <dbReference type="ARBA" id="ARBA00022737"/>
    </source>
</evidence>
<evidence type="ECO:0000256" key="18">
    <source>
        <dbReference type="ARBA" id="ARBA00038924"/>
    </source>
</evidence>
<gene>
    <name evidence="23" type="ORF">JOB18_050049</name>
</gene>
<evidence type="ECO:0000313" key="24">
    <source>
        <dbReference type="Proteomes" id="UP000693946"/>
    </source>
</evidence>
<evidence type="ECO:0000256" key="19">
    <source>
        <dbReference type="PROSITE-ProRule" id="PRU01011"/>
    </source>
</evidence>
<dbReference type="InterPro" id="IPR000585">
    <property type="entry name" value="Hemopexin-like_dom"/>
</dbReference>
<keyword evidence="8" id="KW-0479">Metal-binding</keyword>
<keyword evidence="14" id="KW-0482">Metalloprotease</keyword>
<dbReference type="Pfam" id="PF00413">
    <property type="entry name" value="Peptidase_M10"/>
    <property type="match status" value="1"/>
</dbReference>
<evidence type="ECO:0000256" key="6">
    <source>
        <dbReference type="ARBA" id="ARBA00022530"/>
    </source>
</evidence>
<feature type="repeat" description="Hemopexin" evidence="19">
    <location>
        <begin position="281"/>
        <end position="330"/>
    </location>
</feature>
<keyword evidence="6" id="KW-0272">Extracellular matrix</keyword>
<reference evidence="23 24" key="1">
    <citation type="journal article" date="2021" name="Sci. Rep.">
        <title>Chromosome anchoring in Senegalese sole (Solea senegalensis) reveals sex-associated markers and genome rearrangements in flatfish.</title>
        <authorList>
            <person name="Guerrero-Cozar I."/>
            <person name="Gomez-Garrido J."/>
            <person name="Berbel C."/>
            <person name="Martinez-Blanch J.F."/>
            <person name="Alioto T."/>
            <person name="Claros M.G."/>
            <person name="Gagnaire P.A."/>
            <person name="Manchado M."/>
        </authorList>
    </citation>
    <scope>NUCLEOTIDE SEQUENCE [LARGE SCALE GENOMIC DNA]</scope>
    <source>
        <strain evidence="23">Sse05_10M</strain>
    </source>
</reference>
<dbReference type="InterPro" id="IPR018486">
    <property type="entry name" value="Hemopexin_CS"/>
</dbReference>
<dbReference type="GO" id="GO:0004222">
    <property type="term" value="F:metalloendopeptidase activity"/>
    <property type="evidence" value="ECO:0007669"/>
    <property type="project" value="UniProtKB-EC"/>
</dbReference>
<evidence type="ECO:0000256" key="8">
    <source>
        <dbReference type="ARBA" id="ARBA00022723"/>
    </source>
</evidence>
<evidence type="ECO:0000256" key="5">
    <source>
        <dbReference type="ARBA" id="ARBA00022525"/>
    </source>
</evidence>
<protein>
    <recommendedName>
        <fullName evidence="18">interstitial collagenase</fullName>
        <ecNumber evidence="18">3.4.24.7</ecNumber>
    </recommendedName>
</protein>
<comment type="catalytic activity">
    <reaction evidence="17">
        <text>Cleavage of the triple helix of collagen at about three-quarters of the length of the molecule from the N-terminus, at 775-Gly-|-Ile-776 in the alpha1(I) chain. Cleaves synthetic substrates and alpha-macroglobulins at bonds where P1' is a hydrophobic residue.</text>
        <dbReference type="EC" id="3.4.24.7"/>
    </reaction>
</comment>
<evidence type="ECO:0000256" key="13">
    <source>
        <dbReference type="ARBA" id="ARBA00022837"/>
    </source>
</evidence>
<comment type="subcellular location">
    <subcellularLocation>
        <location evidence="3">Secreted</location>
        <location evidence="3">Extracellular space</location>
        <location evidence="3">Extracellular matrix</location>
    </subcellularLocation>
</comment>
<keyword evidence="15" id="KW-0865">Zymogen</keyword>
<dbReference type="Pfam" id="PF00045">
    <property type="entry name" value="Hemopexin"/>
    <property type="match status" value="3"/>
</dbReference>
<evidence type="ECO:0000256" key="2">
    <source>
        <dbReference type="ARBA" id="ARBA00001947"/>
    </source>
</evidence>
<keyword evidence="11" id="KW-0378">Hydrolase</keyword>
<dbReference type="PANTHER" id="PTHR10201:SF151">
    <property type="entry name" value="INTERSTITIAL COLLAGENASE"/>
    <property type="match status" value="1"/>
</dbReference>
<feature type="chain" id="PRO_5043462256" description="interstitial collagenase" evidence="21">
    <location>
        <begin position="19"/>
        <end position="473"/>
    </location>
</feature>
<proteinExistence type="inferred from homology"/>
<evidence type="ECO:0000256" key="16">
    <source>
        <dbReference type="ARBA" id="ARBA00023157"/>
    </source>
</evidence>
<dbReference type="InterPro" id="IPR033739">
    <property type="entry name" value="M10A_MMP"/>
</dbReference>
<evidence type="ECO:0000256" key="9">
    <source>
        <dbReference type="ARBA" id="ARBA00022729"/>
    </source>
</evidence>
<dbReference type="InterPro" id="IPR001818">
    <property type="entry name" value="Pept_M10_metallopeptidase"/>
</dbReference>
<feature type="repeat" description="Hemopexin" evidence="19">
    <location>
        <begin position="331"/>
        <end position="377"/>
    </location>
</feature>
<dbReference type="GO" id="GO:0006508">
    <property type="term" value="P:proteolysis"/>
    <property type="evidence" value="ECO:0007669"/>
    <property type="project" value="UniProtKB-KW"/>
</dbReference>